<dbReference type="Pfam" id="PF07811">
    <property type="entry name" value="TadE"/>
    <property type="match status" value="1"/>
</dbReference>
<dbReference type="EMBL" id="JAGSGD010000002">
    <property type="protein sequence ID" value="MBR7621589.1"/>
    <property type="molecule type" value="Genomic_DNA"/>
</dbReference>
<reference evidence="3" key="1">
    <citation type="submission" date="2021-04" db="EMBL/GenBank/DDBJ databases">
        <title>Draft genome assembly of strain Phenylobacterium sp. 20VBR1 using MiniION and Illumina platforms.</title>
        <authorList>
            <person name="Thomas F.A."/>
            <person name="Krishnan K.P."/>
            <person name="Sinha R.K."/>
        </authorList>
    </citation>
    <scope>NUCLEOTIDE SEQUENCE</scope>
    <source>
        <strain evidence="3">20VBR1</strain>
    </source>
</reference>
<keyword evidence="4" id="KW-1185">Reference proteome</keyword>
<sequence>MHLRHLIKDRRGAAAVEFAFVAPVMIFMYYGLAELTQGMMADRRASHVASAIGDLVAQDTSINTTEMTDVFNVGKAIIAPFPTSGLSMRVSSIRKDAGGNLTVVWSKTSGSMTPITTIASVPANLIANNESVILSESSYIYNSTTKKALPNALTFTQKYYLKPRKTAQVTWSTS</sequence>
<evidence type="ECO:0000313" key="4">
    <source>
        <dbReference type="Proteomes" id="UP000622580"/>
    </source>
</evidence>
<name>A0A941HX31_9CAUL</name>
<keyword evidence="1" id="KW-0812">Transmembrane</keyword>
<dbReference type="RefSeq" id="WP_215343106.1">
    <property type="nucleotide sequence ID" value="NZ_JAGSGD010000002.1"/>
</dbReference>
<accession>A0A941HX31</accession>
<dbReference type="AlphaFoldDB" id="A0A941HX31"/>
<proteinExistence type="predicted"/>
<protein>
    <submittedName>
        <fullName evidence="3">Pilus assembly protein</fullName>
    </submittedName>
</protein>
<gene>
    <name evidence="3" type="ORF">JKL49_19510</name>
</gene>
<evidence type="ECO:0000259" key="2">
    <source>
        <dbReference type="Pfam" id="PF07811"/>
    </source>
</evidence>
<comment type="caution">
    <text evidence="3">The sequence shown here is derived from an EMBL/GenBank/DDBJ whole genome shotgun (WGS) entry which is preliminary data.</text>
</comment>
<organism evidence="3 4">
    <name type="scientific">Phenylobacterium glaciei</name>
    <dbReference type="NCBI Taxonomy" id="2803784"/>
    <lineage>
        <taxon>Bacteria</taxon>
        <taxon>Pseudomonadati</taxon>
        <taxon>Pseudomonadota</taxon>
        <taxon>Alphaproteobacteria</taxon>
        <taxon>Caulobacterales</taxon>
        <taxon>Caulobacteraceae</taxon>
        <taxon>Phenylobacterium</taxon>
    </lineage>
</organism>
<feature type="transmembrane region" description="Helical" evidence="1">
    <location>
        <begin position="12"/>
        <end position="32"/>
    </location>
</feature>
<dbReference type="InterPro" id="IPR012495">
    <property type="entry name" value="TadE-like_dom"/>
</dbReference>
<feature type="domain" description="TadE-like" evidence="2">
    <location>
        <begin position="12"/>
        <end position="51"/>
    </location>
</feature>
<dbReference type="Proteomes" id="UP000622580">
    <property type="component" value="Unassembled WGS sequence"/>
</dbReference>
<keyword evidence="1" id="KW-1133">Transmembrane helix</keyword>
<evidence type="ECO:0000256" key="1">
    <source>
        <dbReference type="SAM" id="Phobius"/>
    </source>
</evidence>
<evidence type="ECO:0000313" key="3">
    <source>
        <dbReference type="EMBL" id="MBR7621589.1"/>
    </source>
</evidence>
<keyword evidence="1" id="KW-0472">Membrane</keyword>